<evidence type="ECO:0000259" key="7">
    <source>
        <dbReference type="Pfam" id="PF00425"/>
    </source>
</evidence>
<comment type="similarity">
    <text evidence="2">Belongs to the isochorismate synthase family.</text>
</comment>
<dbReference type="InterPro" id="IPR029061">
    <property type="entry name" value="THDP-binding"/>
</dbReference>
<evidence type="ECO:0000256" key="6">
    <source>
        <dbReference type="SAM" id="MobiDB-lite"/>
    </source>
</evidence>
<dbReference type="SUPFAM" id="SSF56322">
    <property type="entry name" value="ADC synthase"/>
    <property type="match status" value="2"/>
</dbReference>
<dbReference type="AlphaFoldDB" id="A0A388M276"/>
<dbReference type="GO" id="GO:0030976">
    <property type="term" value="F:thiamine pyrophosphate binding"/>
    <property type="evidence" value="ECO:0007669"/>
    <property type="project" value="InterPro"/>
</dbReference>
<evidence type="ECO:0000256" key="1">
    <source>
        <dbReference type="ARBA" id="ARBA00000799"/>
    </source>
</evidence>
<protein>
    <recommendedName>
        <fullName evidence="3">isochorismate synthase</fullName>
        <ecNumber evidence="3">5.4.4.2</ecNumber>
    </recommendedName>
</protein>
<dbReference type="Proteomes" id="UP000265515">
    <property type="component" value="Unassembled WGS sequence"/>
</dbReference>
<dbReference type="SUPFAM" id="SSF52518">
    <property type="entry name" value="Thiamin diphosphate-binding fold (THDP-binding)"/>
    <property type="match status" value="1"/>
</dbReference>
<organism evidence="9 10">
    <name type="scientific">Chara braunii</name>
    <name type="common">Braun's stonewort</name>
    <dbReference type="NCBI Taxonomy" id="69332"/>
    <lineage>
        <taxon>Eukaryota</taxon>
        <taxon>Viridiplantae</taxon>
        <taxon>Streptophyta</taxon>
        <taxon>Charophyceae</taxon>
        <taxon>Charales</taxon>
        <taxon>Characeae</taxon>
        <taxon>Chara</taxon>
    </lineage>
</organism>
<keyword evidence="10" id="KW-1185">Reference proteome</keyword>
<evidence type="ECO:0000259" key="8">
    <source>
        <dbReference type="Pfam" id="PF02776"/>
    </source>
</evidence>
<dbReference type="InterPro" id="IPR005801">
    <property type="entry name" value="ADC_synthase"/>
</dbReference>
<evidence type="ECO:0000256" key="5">
    <source>
        <dbReference type="ARBA" id="ARBA00023235"/>
    </source>
</evidence>
<comment type="catalytic activity">
    <reaction evidence="1">
        <text>chorismate = isochorismate</text>
        <dbReference type="Rhea" id="RHEA:18985"/>
        <dbReference type="ChEBI" id="CHEBI:29748"/>
        <dbReference type="ChEBI" id="CHEBI:29780"/>
        <dbReference type="EC" id="5.4.4.2"/>
    </reaction>
</comment>
<keyword evidence="4" id="KW-0460">Magnesium</keyword>
<dbReference type="NCBIfam" id="TIGR00543">
    <property type="entry name" value="isochor_syn"/>
    <property type="match status" value="1"/>
</dbReference>
<proteinExistence type="inferred from homology"/>
<feature type="region of interest" description="Disordered" evidence="6">
    <location>
        <begin position="294"/>
        <end position="328"/>
    </location>
</feature>
<dbReference type="OrthoDB" id="8119704at2759"/>
<evidence type="ECO:0000256" key="4">
    <source>
        <dbReference type="ARBA" id="ARBA00022842"/>
    </source>
</evidence>
<dbReference type="GO" id="GO:0009536">
    <property type="term" value="C:plastid"/>
    <property type="evidence" value="ECO:0007669"/>
    <property type="project" value="TreeGrafter"/>
</dbReference>
<dbReference type="Pfam" id="PF00425">
    <property type="entry name" value="Chorismate_bind"/>
    <property type="match status" value="1"/>
</dbReference>
<evidence type="ECO:0000313" key="9">
    <source>
        <dbReference type="EMBL" id="GBG88582.1"/>
    </source>
</evidence>
<reference evidence="9 10" key="1">
    <citation type="journal article" date="2018" name="Cell">
        <title>The Chara Genome: Secondary Complexity and Implications for Plant Terrestrialization.</title>
        <authorList>
            <person name="Nishiyama T."/>
            <person name="Sakayama H."/>
            <person name="Vries J.D."/>
            <person name="Buschmann H."/>
            <person name="Saint-Marcoux D."/>
            <person name="Ullrich K.K."/>
            <person name="Haas F.B."/>
            <person name="Vanderstraeten L."/>
            <person name="Becker D."/>
            <person name="Lang D."/>
            <person name="Vosolsobe S."/>
            <person name="Rombauts S."/>
            <person name="Wilhelmsson P.K.I."/>
            <person name="Janitza P."/>
            <person name="Kern R."/>
            <person name="Heyl A."/>
            <person name="Rumpler F."/>
            <person name="Villalobos L.I.A.C."/>
            <person name="Clay J.M."/>
            <person name="Skokan R."/>
            <person name="Toyoda A."/>
            <person name="Suzuki Y."/>
            <person name="Kagoshima H."/>
            <person name="Schijlen E."/>
            <person name="Tajeshwar N."/>
            <person name="Catarino B."/>
            <person name="Hetherington A.J."/>
            <person name="Saltykova A."/>
            <person name="Bonnot C."/>
            <person name="Breuninger H."/>
            <person name="Symeonidi A."/>
            <person name="Radhakrishnan G.V."/>
            <person name="Van Nieuwerburgh F."/>
            <person name="Deforce D."/>
            <person name="Chang C."/>
            <person name="Karol K.G."/>
            <person name="Hedrich R."/>
            <person name="Ulvskov P."/>
            <person name="Glockner G."/>
            <person name="Delwiche C.F."/>
            <person name="Petrasek J."/>
            <person name="Van de Peer Y."/>
            <person name="Friml J."/>
            <person name="Beilby M."/>
            <person name="Dolan L."/>
            <person name="Kohara Y."/>
            <person name="Sugano S."/>
            <person name="Fujiyama A."/>
            <person name="Delaux P.-M."/>
            <person name="Quint M."/>
            <person name="TheiBen G."/>
            <person name="Hagemann M."/>
            <person name="Harholt J."/>
            <person name="Dunand C."/>
            <person name="Zachgo S."/>
            <person name="Langdale J."/>
            <person name="Maumus F."/>
            <person name="Straeten D.V.D."/>
            <person name="Gould S.B."/>
            <person name="Rensing S.A."/>
        </authorList>
    </citation>
    <scope>NUCLEOTIDE SEQUENCE [LARGE SCALE GENOMIC DNA]</scope>
    <source>
        <strain evidence="9 10">S276</strain>
    </source>
</reference>
<sequence length="526" mass="57801">MRAWETIKSTHTPDEAAWHDTVQEMLQAIQEKQSSEDLTTSLSPLEALTQLVQSGFSNVDSMPLTKVVMARQTALTLEDAVDPFLLLELMKHKDPSAYQFCIQVPSGKAFMGSTPERLFVRENLACTSEAVAATRAVTGNDKEDLELALEFLFSQKDHNEFAIVRETVRSSMERVCKSVSVEEHKKVLKQEWVQHLYGRLNGTLHDKQGEFKLLMELHPTAAVCGHPKHVAFQSIQESEPFDRGMFAGPVGYFGGYRTEFAVGIRSALIVNGLVTTLDESNQSTYELQDISQAQETAEHDDHSVNSAKIASNASQEPQASVADGSTSKDKGNQAILYAGVGVVQGSDAASEWKELDLKISQFQALLAPVRPLEDSVNVNELWARMIIEECVRLGITYFCISPGSRSTPLAAAAISHPHVNSIICIDERSLAFHAIGYGRARNIPAVVIVTSGTAVANLYPAVGPRRWGTSSSDSHQPIVFFQLIFISDVSLNASIALTNTLNDEFEALMRTVRSSANIITVGNYKW</sequence>
<dbReference type="Pfam" id="PF02776">
    <property type="entry name" value="TPP_enzyme_N"/>
    <property type="match status" value="1"/>
</dbReference>
<feature type="domain" description="Thiamine pyrophosphate enzyme N-terminal TPP-binding" evidence="8">
    <location>
        <begin position="383"/>
        <end position="462"/>
    </location>
</feature>
<gene>
    <name evidence="9" type="ORF">CBR_g48051</name>
</gene>
<dbReference type="GO" id="GO:0042372">
    <property type="term" value="P:phylloquinone biosynthetic process"/>
    <property type="evidence" value="ECO:0007669"/>
    <property type="project" value="TreeGrafter"/>
</dbReference>
<dbReference type="STRING" id="69332.A0A388M276"/>
<dbReference type="GO" id="GO:0008909">
    <property type="term" value="F:isochorismate synthase activity"/>
    <property type="evidence" value="ECO:0007669"/>
    <property type="project" value="UniProtKB-EC"/>
</dbReference>
<feature type="domain" description="Chorismate-utilising enzyme C-terminal" evidence="7">
    <location>
        <begin position="52"/>
        <end position="272"/>
    </location>
</feature>
<keyword evidence="5" id="KW-0413">Isomerase</keyword>
<dbReference type="Gene3D" id="3.40.50.970">
    <property type="match status" value="1"/>
</dbReference>
<dbReference type="Gene3D" id="3.60.120.10">
    <property type="entry name" value="Anthranilate synthase"/>
    <property type="match status" value="2"/>
</dbReference>
<dbReference type="InterPro" id="IPR044250">
    <property type="entry name" value="MenF-like"/>
</dbReference>
<dbReference type="EC" id="5.4.4.2" evidence="3"/>
<evidence type="ECO:0000313" key="10">
    <source>
        <dbReference type="Proteomes" id="UP000265515"/>
    </source>
</evidence>
<dbReference type="PANTHER" id="PTHR47253">
    <property type="match status" value="1"/>
</dbReference>
<feature type="compositionally biased region" description="Polar residues" evidence="6">
    <location>
        <begin position="304"/>
        <end position="318"/>
    </location>
</feature>
<evidence type="ECO:0000256" key="2">
    <source>
        <dbReference type="ARBA" id="ARBA00005297"/>
    </source>
</evidence>
<name>A0A388M276_CHABU</name>
<comment type="caution">
    <text evidence="9">The sequence shown here is derived from an EMBL/GenBank/DDBJ whole genome shotgun (WGS) entry which is preliminary data.</text>
</comment>
<accession>A0A388M276</accession>
<dbReference type="InterPro" id="IPR012001">
    <property type="entry name" value="Thiamin_PyroP_enz_TPP-bd_dom"/>
</dbReference>
<dbReference type="Gramene" id="GBG88582">
    <property type="protein sequence ID" value="GBG88582"/>
    <property type="gene ID" value="CBR_g48051"/>
</dbReference>
<dbReference type="EMBL" id="BFEA01000682">
    <property type="protein sequence ID" value="GBG88582.1"/>
    <property type="molecule type" value="Genomic_DNA"/>
</dbReference>
<dbReference type="InterPro" id="IPR004561">
    <property type="entry name" value="IsoChor_synthase"/>
</dbReference>
<evidence type="ECO:0000256" key="3">
    <source>
        <dbReference type="ARBA" id="ARBA00012824"/>
    </source>
</evidence>
<dbReference type="InterPro" id="IPR015890">
    <property type="entry name" value="Chorismate_C"/>
</dbReference>
<dbReference type="PANTHER" id="PTHR47253:SF4">
    <property type="entry name" value="ISOCHORISMATE SYNTHASE 2, CHLOROPLASTIC"/>
    <property type="match status" value="1"/>
</dbReference>